<evidence type="ECO:0000256" key="11">
    <source>
        <dbReference type="ARBA" id="ARBA00023180"/>
    </source>
</evidence>
<dbReference type="FunFam" id="3.80.10.10:FF:000111">
    <property type="entry name" value="LRR receptor-like serine/threonine-protein kinase ERECTA"/>
    <property type="match status" value="1"/>
</dbReference>
<dbReference type="EMBL" id="UZAU01000717">
    <property type="status" value="NOT_ANNOTATED_CDS"/>
    <property type="molecule type" value="Genomic_DNA"/>
</dbReference>
<dbReference type="Pfam" id="PF00560">
    <property type="entry name" value="LRR_1"/>
    <property type="match status" value="7"/>
</dbReference>
<dbReference type="PANTHER" id="PTHR48063:SF101">
    <property type="entry name" value="LRR RECEPTOR-LIKE SERINE_THREONINE-PROTEIN KINASE FLS2"/>
    <property type="match status" value="1"/>
</dbReference>
<evidence type="ECO:0000256" key="1">
    <source>
        <dbReference type="ARBA" id="ARBA00004251"/>
    </source>
</evidence>
<dbReference type="Gramene" id="evm.model.08.1940">
    <property type="protein sequence ID" value="cds.evm.model.08.1940"/>
    <property type="gene ID" value="evm.TU.08.1940"/>
</dbReference>
<dbReference type="Gene3D" id="3.80.10.10">
    <property type="entry name" value="Ribonuclease Inhibitor"/>
    <property type="match status" value="2"/>
</dbReference>
<feature type="domain" description="Disease resistance R13L4/SHOC-2-like LRR" evidence="12">
    <location>
        <begin position="24"/>
        <end position="280"/>
    </location>
</feature>
<evidence type="ECO:0000256" key="10">
    <source>
        <dbReference type="ARBA" id="ARBA00023170"/>
    </source>
</evidence>
<evidence type="ECO:0000256" key="2">
    <source>
        <dbReference type="ARBA" id="ARBA00009592"/>
    </source>
</evidence>
<dbReference type="InterPro" id="IPR001611">
    <property type="entry name" value="Leu-rich_rpt"/>
</dbReference>
<evidence type="ECO:0000256" key="8">
    <source>
        <dbReference type="ARBA" id="ARBA00022989"/>
    </source>
</evidence>
<dbReference type="InterPro" id="IPR046956">
    <property type="entry name" value="RLP23-like"/>
</dbReference>
<evidence type="ECO:0000256" key="7">
    <source>
        <dbReference type="ARBA" id="ARBA00022737"/>
    </source>
</evidence>
<proteinExistence type="inferred from homology"/>
<sequence>MGYSTHCQLVLRWNPMILNTFDGEIDSSLAELHHLKELYLVADMNISHIPMFIGSFKELTDLFICGNPITRIIPPQLGNLTKLETLFLQSTSQMIIDNPGWLSQLTSLKDLDLTNCQLLKVPDHISSSSLSHSNYSFTSLQEIEILDGFIHPATINCLLNSSVKLNSLELSNNNLRGTLHDLLGNISSSTKNSLETLYLSFNQLGGLILDDFKNTFPSLTNLRLDNNQLEGHFPNCLKRFPNLKSLVISHNQFFGLLPDLSSMPNLESFEASNNKFSGVSSESIGKLDYLYLLIVSINSLTGYVSHVNLQCPSLKNLDFSFNSDMSLKFDSKYYIPSFQLETISLASCKLGTEFPNWLKTQTNLQKLDISNSGIYGPVPKWFTSITPNLNYLDMSHNLLNNTLSNFPLAYPSMFDDVIVDLSSNQFQGSVPPSLLVHATCLYLSNNKFNRFSSFLCEAKERVKSTQLLDLSNNNLFENIPHCWDNFSQLFVLNLGYNKLFGNIPNSINMKTLKTLQLRHNNFSGNFPSSLKDCTSLLALDLENNSLEGPIPSWIGEKLSNLVFLSLKSNKFDGIIPLSLCQLTQIQILDLSSNDLSRAIPSCIKNFTSMIRVNNSRKTILSDVRFSNGPIPDLSRCSHCSYSEYTFSYENYASIIWKGVQYEYGKILGLLRVIDLSCNKLNGEIPVEVTHLSLLGALNLSRNNLSGKIPIQSGKLTNLQVLDFSYNKINGEIPTSLAEVSFLSYLDLSNNQLTGRIPTGPQLQLFNASAYSINLGLCGNSLPSSCPGDDDNVSSHVPASNLARDDDGGEWFDLSWFYKGIGGGFTIRFCGVCGNLLINKSWRASYFRLMQNIGDWLYVVIIIKWNFLRRKLVRH</sequence>
<evidence type="ECO:0000256" key="3">
    <source>
        <dbReference type="ARBA" id="ARBA00022475"/>
    </source>
</evidence>
<keyword evidence="3" id="KW-1003">Cell membrane</keyword>
<name>A0A803QAA1_CANSA</name>
<reference evidence="13" key="2">
    <citation type="submission" date="2021-03" db="UniProtKB">
        <authorList>
            <consortium name="EnsemblPlants"/>
        </authorList>
    </citation>
    <scope>IDENTIFICATION</scope>
</reference>
<comment type="subcellular location">
    <subcellularLocation>
        <location evidence="1">Cell membrane</location>
        <topology evidence="1">Single-pass type I membrane protein</topology>
    </subcellularLocation>
</comment>
<keyword evidence="8" id="KW-1133">Transmembrane helix</keyword>
<keyword evidence="6" id="KW-0732">Signal</keyword>
<dbReference type="OMA" id="ADMNISH"/>
<keyword evidence="7" id="KW-0677">Repeat</keyword>
<evidence type="ECO:0000313" key="13">
    <source>
        <dbReference type="EnsemblPlants" id="cds.evm.model.08.1940"/>
    </source>
</evidence>
<dbReference type="PRINTS" id="PR00019">
    <property type="entry name" value="LEURICHRPT"/>
</dbReference>
<accession>A0A803QAA1</accession>
<dbReference type="InterPro" id="IPR055414">
    <property type="entry name" value="LRR_R13L4/SHOC2-like"/>
</dbReference>
<keyword evidence="9" id="KW-0472">Membrane</keyword>
<organism evidence="13 14">
    <name type="scientific">Cannabis sativa</name>
    <name type="common">Hemp</name>
    <name type="synonym">Marijuana</name>
    <dbReference type="NCBI Taxonomy" id="3483"/>
    <lineage>
        <taxon>Eukaryota</taxon>
        <taxon>Viridiplantae</taxon>
        <taxon>Streptophyta</taxon>
        <taxon>Embryophyta</taxon>
        <taxon>Tracheophyta</taxon>
        <taxon>Spermatophyta</taxon>
        <taxon>Magnoliopsida</taxon>
        <taxon>eudicotyledons</taxon>
        <taxon>Gunneridae</taxon>
        <taxon>Pentapetalae</taxon>
        <taxon>rosids</taxon>
        <taxon>fabids</taxon>
        <taxon>Rosales</taxon>
        <taxon>Cannabaceae</taxon>
        <taxon>Cannabis</taxon>
    </lineage>
</organism>
<dbReference type="Pfam" id="PF23598">
    <property type="entry name" value="LRR_14"/>
    <property type="match status" value="1"/>
</dbReference>
<protein>
    <recommendedName>
        <fullName evidence="12">Disease resistance R13L4/SHOC-2-like LRR domain-containing protein</fullName>
    </recommendedName>
</protein>
<keyword evidence="4" id="KW-0433">Leucine-rich repeat</keyword>
<evidence type="ECO:0000256" key="4">
    <source>
        <dbReference type="ARBA" id="ARBA00022614"/>
    </source>
</evidence>
<dbReference type="InterPro" id="IPR032675">
    <property type="entry name" value="LRR_dom_sf"/>
</dbReference>
<keyword evidence="11" id="KW-0325">Glycoprotein</keyword>
<keyword evidence="10" id="KW-0675">Receptor</keyword>
<reference evidence="13" key="1">
    <citation type="submission" date="2018-11" db="EMBL/GenBank/DDBJ databases">
        <authorList>
            <person name="Grassa J C."/>
        </authorList>
    </citation>
    <scope>NUCLEOTIDE SEQUENCE [LARGE SCALE GENOMIC DNA]</scope>
</reference>
<evidence type="ECO:0000256" key="6">
    <source>
        <dbReference type="ARBA" id="ARBA00022729"/>
    </source>
</evidence>
<dbReference type="SMART" id="SM00369">
    <property type="entry name" value="LRR_TYP"/>
    <property type="match status" value="7"/>
</dbReference>
<comment type="similarity">
    <text evidence="2">Belongs to the RLP family.</text>
</comment>
<evidence type="ECO:0000313" key="14">
    <source>
        <dbReference type="Proteomes" id="UP000596661"/>
    </source>
</evidence>
<dbReference type="AlphaFoldDB" id="A0A803QAA1"/>
<keyword evidence="14" id="KW-1185">Reference proteome</keyword>
<dbReference type="FunFam" id="3.80.10.10:FF:000095">
    <property type="entry name" value="LRR receptor-like serine/threonine-protein kinase GSO1"/>
    <property type="match status" value="1"/>
</dbReference>
<dbReference type="InterPro" id="IPR003591">
    <property type="entry name" value="Leu-rich_rpt_typical-subtyp"/>
</dbReference>
<keyword evidence="5" id="KW-0812">Transmembrane</keyword>
<dbReference type="Proteomes" id="UP000596661">
    <property type="component" value="Chromosome 8"/>
</dbReference>
<dbReference type="PANTHER" id="PTHR48063">
    <property type="entry name" value="LRR RECEPTOR-LIKE KINASE"/>
    <property type="match status" value="1"/>
</dbReference>
<evidence type="ECO:0000259" key="12">
    <source>
        <dbReference type="Pfam" id="PF23598"/>
    </source>
</evidence>
<evidence type="ECO:0000256" key="5">
    <source>
        <dbReference type="ARBA" id="ARBA00022692"/>
    </source>
</evidence>
<dbReference type="SUPFAM" id="SSF52058">
    <property type="entry name" value="L domain-like"/>
    <property type="match status" value="3"/>
</dbReference>
<dbReference type="EnsemblPlants" id="evm.model.08.1940">
    <property type="protein sequence ID" value="cds.evm.model.08.1940"/>
    <property type="gene ID" value="evm.TU.08.1940"/>
</dbReference>
<dbReference type="SMART" id="SM00365">
    <property type="entry name" value="LRR_SD22"/>
    <property type="match status" value="5"/>
</dbReference>
<dbReference type="GO" id="GO:0005886">
    <property type="term" value="C:plasma membrane"/>
    <property type="evidence" value="ECO:0007669"/>
    <property type="project" value="UniProtKB-SubCell"/>
</dbReference>
<evidence type="ECO:0000256" key="9">
    <source>
        <dbReference type="ARBA" id="ARBA00023136"/>
    </source>
</evidence>